<proteinExistence type="predicted"/>
<organism evidence="2">
    <name type="scientific">Ixodes ricinus</name>
    <name type="common">Common tick</name>
    <name type="synonym">Acarus ricinus</name>
    <dbReference type="NCBI Taxonomy" id="34613"/>
    <lineage>
        <taxon>Eukaryota</taxon>
        <taxon>Metazoa</taxon>
        <taxon>Ecdysozoa</taxon>
        <taxon>Arthropoda</taxon>
        <taxon>Chelicerata</taxon>
        <taxon>Arachnida</taxon>
        <taxon>Acari</taxon>
        <taxon>Parasitiformes</taxon>
        <taxon>Ixodida</taxon>
        <taxon>Ixodoidea</taxon>
        <taxon>Ixodidae</taxon>
        <taxon>Ixodinae</taxon>
        <taxon>Ixodes</taxon>
    </lineage>
</organism>
<keyword evidence="1" id="KW-0732">Signal</keyword>
<feature type="signal peptide" evidence="1">
    <location>
        <begin position="1"/>
        <end position="21"/>
    </location>
</feature>
<name>A0A6B0V331_IXORI</name>
<reference evidence="2" key="1">
    <citation type="submission" date="2019-12" db="EMBL/GenBank/DDBJ databases">
        <title>An insight into the sialome of adult female Ixodes ricinus ticks feeding for 6 days.</title>
        <authorList>
            <person name="Perner J."/>
            <person name="Ribeiro J.M.C."/>
        </authorList>
    </citation>
    <scope>NUCLEOTIDE SEQUENCE</scope>
    <source>
        <strain evidence="2">Semi-engorged</strain>
        <tissue evidence="2">Salivary glands</tissue>
    </source>
</reference>
<sequence>MESSWLARLPLGTTLCGLAYAGSLTGVGEPWSCCSCWGWIGDWGPWPFRLKSESDAMRSSNSLVAEDAVGVGLVYVRVAFGGGGREGCVGCGTAFWRSSRRYSMVGSISYERGDDGGRYRTGDVGDSDRWPLGTWDVTSCVTSTTLLLDVGGDKVVMAGGGNLAVFRSSSRLSSSDRLLPRGDLRGVGGLPAPSSRRLLRGDLGDEGDDVLVVVVVTSRTMYWFW</sequence>
<dbReference type="AlphaFoldDB" id="A0A6B0V331"/>
<evidence type="ECO:0000313" key="2">
    <source>
        <dbReference type="EMBL" id="MXU96683.1"/>
    </source>
</evidence>
<evidence type="ECO:0000256" key="1">
    <source>
        <dbReference type="SAM" id="SignalP"/>
    </source>
</evidence>
<dbReference type="EMBL" id="GIFC01014600">
    <property type="protein sequence ID" value="MXU96683.1"/>
    <property type="molecule type" value="Transcribed_RNA"/>
</dbReference>
<feature type="chain" id="PRO_5025670840" evidence="1">
    <location>
        <begin position="22"/>
        <end position="225"/>
    </location>
</feature>
<accession>A0A6B0V331</accession>
<protein>
    <submittedName>
        <fullName evidence="2">Putative secreted protein</fullName>
    </submittedName>
</protein>